<dbReference type="EMBL" id="CAXAMN010022472">
    <property type="protein sequence ID" value="CAK9069814.1"/>
    <property type="molecule type" value="Genomic_DNA"/>
</dbReference>
<reference evidence="1 2" key="1">
    <citation type="submission" date="2024-02" db="EMBL/GenBank/DDBJ databases">
        <authorList>
            <person name="Chen Y."/>
            <person name="Shah S."/>
            <person name="Dougan E. K."/>
            <person name="Thang M."/>
            <person name="Chan C."/>
        </authorList>
    </citation>
    <scope>NUCLEOTIDE SEQUENCE [LARGE SCALE GENOMIC DNA]</scope>
</reference>
<dbReference type="Proteomes" id="UP001642484">
    <property type="component" value="Unassembled WGS sequence"/>
</dbReference>
<dbReference type="SUPFAM" id="SSF51197">
    <property type="entry name" value="Clavaminate synthase-like"/>
    <property type="match status" value="1"/>
</dbReference>
<dbReference type="Gene3D" id="2.60.120.590">
    <property type="entry name" value="Alpha-ketoglutarate-dependent dioxygenase AlkB-like"/>
    <property type="match status" value="1"/>
</dbReference>
<evidence type="ECO:0000313" key="2">
    <source>
        <dbReference type="Proteomes" id="UP001642484"/>
    </source>
</evidence>
<dbReference type="InterPro" id="IPR037151">
    <property type="entry name" value="AlkB-like_sf"/>
</dbReference>
<evidence type="ECO:0000313" key="1">
    <source>
        <dbReference type="EMBL" id="CAK9069814.1"/>
    </source>
</evidence>
<proteinExistence type="predicted"/>
<keyword evidence="2" id="KW-1185">Reference proteome</keyword>
<evidence type="ECO:0008006" key="3">
    <source>
        <dbReference type="Google" id="ProtNLM"/>
    </source>
</evidence>
<comment type="caution">
    <text evidence="1">The sequence shown here is derived from an EMBL/GenBank/DDBJ whole genome shotgun (WGS) entry which is preliminary data.</text>
</comment>
<gene>
    <name evidence="1" type="ORF">CCMP2556_LOCUS34332</name>
</gene>
<accession>A0ABP0P435</accession>
<organism evidence="1 2">
    <name type="scientific">Durusdinium trenchii</name>
    <dbReference type="NCBI Taxonomy" id="1381693"/>
    <lineage>
        <taxon>Eukaryota</taxon>
        <taxon>Sar</taxon>
        <taxon>Alveolata</taxon>
        <taxon>Dinophyceae</taxon>
        <taxon>Suessiales</taxon>
        <taxon>Symbiodiniaceae</taxon>
        <taxon>Durusdinium</taxon>
    </lineage>
</organism>
<sequence length="252" mass="27518">MSTNKVCLKKRPVEDEASRYAITFGEVALLHIGGRELGAPRALGGFTVPELVAVAQGLPNAELVALSDVLPEELRKENEAATLVIRNGASALLYDSKFWDARRSKTLHKRARHNLVFGDQGVEPSPDYKQYTVQAFESLPHLSAFRAALTERLGAKAEGLCAEGNHYFDASTGIGFHGDSERKIVICLSLGCSSTLRYCWRMPGSSENGPSVDIEVHHGDVYVMSEKATGFDWRRTSKVRVVHAAGSAKYIG</sequence>
<protein>
    <recommendedName>
        <fullName evidence="3">Alpha-ketoglutarate-dependent dioxygenase AlkB-like domain-containing protein</fullName>
    </recommendedName>
</protein>
<name>A0ABP0P435_9DINO</name>